<dbReference type="AlphaFoldDB" id="A0A9P6XR68"/>
<keyword evidence="2" id="KW-1185">Reference proteome</keyword>
<evidence type="ECO:0000313" key="2">
    <source>
        <dbReference type="Proteomes" id="UP000740926"/>
    </source>
</evidence>
<reference evidence="1 2" key="1">
    <citation type="journal article" date="2020" name="Microb. Genom.">
        <title>Genetic diversity of clinical and environmental Mucorales isolates obtained from an investigation of mucormycosis cases among solid organ transplant recipients.</title>
        <authorList>
            <person name="Nguyen M.H."/>
            <person name="Kaul D."/>
            <person name="Muto C."/>
            <person name="Cheng S.J."/>
            <person name="Richter R.A."/>
            <person name="Bruno V.M."/>
            <person name="Liu G."/>
            <person name="Beyhan S."/>
            <person name="Sundermann A.J."/>
            <person name="Mounaud S."/>
            <person name="Pasculle A.W."/>
            <person name="Nierman W.C."/>
            <person name="Driscoll E."/>
            <person name="Cumbie R."/>
            <person name="Clancy C.J."/>
            <person name="Dupont C.L."/>
        </authorList>
    </citation>
    <scope>NUCLEOTIDE SEQUENCE [LARGE SCALE GENOMIC DNA]</scope>
    <source>
        <strain evidence="1 2">GL24</strain>
    </source>
</reference>
<sequence length="100" mass="11302">MRLHGAPAYFHRRGKGRYRPAPPDILAAALAALDKKQRQAEQQQEWVDEMAAGRLPEPIAQAAEPWALPAPSWARRRTACCLNWAPGRMRWPCTSAASWR</sequence>
<gene>
    <name evidence="1" type="ORF">G6F50_017156</name>
</gene>
<comment type="caution">
    <text evidence="1">The sequence shown here is derived from an EMBL/GenBank/DDBJ whole genome shotgun (WGS) entry which is preliminary data.</text>
</comment>
<dbReference type="EMBL" id="JAANIU010012040">
    <property type="protein sequence ID" value="KAG1530676.1"/>
    <property type="molecule type" value="Genomic_DNA"/>
</dbReference>
<protein>
    <submittedName>
        <fullName evidence="1">Uncharacterized protein</fullName>
    </submittedName>
</protein>
<dbReference type="Proteomes" id="UP000740926">
    <property type="component" value="Unassembled WGS sequence"/>
</dbReference>
<evidence type="ECO:0000313" key="1">
    <source>
        <dbReference type="EMBL" id="KAG1530676.1"/>
    </source>
</evidence>
<organism evidence="1 2">
    <name type="scientific">Rhizopus delemar</name>
    <dbReference type="NCBI Taxonomy" id="936053"/>
    <lineage>
        <taxon>Eukaryota</taxon>
        <taxon>Fungi</taxon>
        <taxon>Fungi incertae sedis</taxon>
        <taxon>Mucoromycota</taxon>
        <taxon>Mucoromycotina</taxon>
        <taxon>Mucoromycetes</taxon>
        <taxon>Mucorales</taxon>
        <taxon>Mucorineae</taxon>
        <taxon>Rhizopodaceae</taxon>
        <taxon>Rhizopus</taxon>
    </lineage>
</organism>
<name>A0A9P6XR68_9FUNG</name>
<proteinExistence type="predicted"/>
<accession>A0A9P6XR68</accession>